<dbReference type="InterPro" id="IPR023214">
    <property type="entry name" value="HAD_sf"/>
</dbReference>
<keyword evidence="6 11" id="KW-0547">Nucleotide-binding</keyword>
<feature type="transmembrane region" description="Helical" evidence="11">
    <location>
        <begin position="131"/>
        <end position="150"/>
    </location>
</feature>
<dbReference type="SFLD" id="SFLDS00003">
    <property type="entry name" value="Haloacid_Dehalogenase"/>
    <property type="match status" value="1"/>
</dbReference>
<dbReference type="NCBIfam" id="TIGR01494">
    <property type="entry name" value="ATPase_P-type"/>
    <property type="match status" value="2"/>
</dbReference>
<dbReference type="SUPFAM" id="SSF81653">
    <property type="entry name" value="Calcium ATPase, transduction domain A"/>
    <property type="match status" value="1"/>
</dbReference>
<dbReference type="Gene3D" id="3.40.50.1000">
    <property type="entry name" value="HAD superfamily/HAD-like"/>
    <property type="match status" value="1"/>
</dbReference>
<feature type="transmembrane region" description="Helical" evidence="11">
    <location>
        <begin position="350"/>
        <end position="369"/>
    </location>
</feature>
<accession>A0A1I4RRN9</accession>
<feature type="domain" description="HMA" evidence="12">
    <location>
        <begin position="8"/>
        <end position="73"/>
    </location>
</feature>
<protein>
    <submittedName>
        <fullName evidence="13">Copper-translocating P-type ATPase</fullName>
    </submittedName>
</protein>
<dbReference type="InterPro" id="IPR023298">
    <property type="entry name" value="ATPase_P-typ_TM_dom_sf"/>
</dbReference>
<dbReference type="InterPro" id="IPR036163">
    <property type="entry name" value="HMA_dom_sf"/>
</dbReference>
<dbReference type="InterPro" id="IPR027256">
    <property type="entry name" value="P-typ_ATPase_IB"/>
</dbReference>
<keyword evidence="11" id="KW-1003">Cell membrane</keyword>
<dbReference type="PANTHER" id="PTHR43520:SF8">
    <property type="entry name" value="P-TYPE CU(+) TRANSPORTER"/>
    <property type="match status" value="1"/>
</dbReference>
<dbReference type="SUPFAM" id="SSF55008">
    <property type="entry name" value="HMA, heavy metal-associated domain"/>
    <property type="match status" value="1"/>
</dbReference>
<evidence type="ECO:0000256" key="8">
    <source>
        <dbReference type="ARBA" id="ARBA00022967"/>
    </source>
</evidence>
<dbReference type="GO" id="GO:0012505">
    <property type="term" value="C:endomembrane system"/>
    <property type="evidence" value="ECO:0007669"/>
    <property type="project" value="UniProtKB-SubCell"/>
</dbReference>
<dbReference type="InterPro" id="IPR059000">
    <property type="entry name" value="ATPase_P-type_domA"/>
</dbReference>
<dbReference type="InterPro" id="IPR023299">
    <property type="entry name" value="ATPase_P-typ_cyto_dom_N"/>
</dbReference>
<dbReference type="Gene3D" id="2.70.150.10">
    <property type="entry name" value="Calcium-transporting ATPase, cytoplasmic transduction domain A"/>
    <property type="match status" value="1"/>
</dbReference>
<evidence type="ECO:0000256" key="7">
    <source>
        <dbReference type="ARBA" id="ARBA00022840"/>
    </source>
</evidence>
<dbReference type="SFLD" id="SFLDG00002">
    <property type="entry name" value="C1.7:_P-type_atpase_like"/>
    <property type="match status" value="1"/>
</dbReference>
<dbReference type="CDD" id="cd00371">
    <property type="entry name" value="HMA"/>
    <property type="match status" value="1"/>
</dbReference>
<gene>
    <name evidence="13" type="ORF">CXZ10_16710</name>
</gene>
<keyword evidence="14" id="KW-1185">Reference proteome</keyword>
<feature type="transmembrane region" description="Helical" evidence="11">
    <location>
        <begin position="102"/>
        <end position="125"/>
    </location>
</feature>
<keyword evidence="4 11" id="KW-0812">Transmembrane</keyword>
<evidence type="ECO:0000256" key="1">
    <source>
        <dbReference type="ARBA" id="ARBA00004127"/>
    </source>
</evidence>
<comment type="caution">
    <text evidence="13">The sequence shown here is derived from an EMBL/GenBank/DDBJ whole genome shotgun (WGS) entry which is preliminary data.</text>
</comment>
<keyword evidence="3" id="KW-0813">Transport</keyword>
<dbReference type="GO" id="GO:0005886">
    <property type="term" value="C:plasma membrane"/>
    <property type="evidence" value="ECO:0007669"/>
    <property type="project" value="UniProtKB-SubCell"/>
</dbReference>
<dbReference type="NCBIfam" id="TIGR01511">
    <property type="entry name" value="ATPase-IB1_Cu"/>
    <property type="match status" value="1"/>
</dbReference>
<feature type="transmembrane region" description="Helical" evidence="11">
    <location>
        <begin position="689"/>
        <end position="708"/>
    </location>
</feature>
<dbReference type="PROSITE" id="PS50846">
    <property type="entry name" value="HMA_2"/>
    <property type="match status" value="1"/>
</dbReference>
<dbReference type="OrthoDB" id="7762541at2"/>
<dbReference type="Pfam" id="PF00403">
    <property type="entry name" value="HMA"/>
    <property type="match status" value="1"/>
</dbReference>
<name>A0A1I4RRN9_9HYPH</name>
<evidence type="ECO:0000256" key="5">
    <source>
        <dbReference type="ARBA" id="ARBA00022723"/>
    </source>
</evidence>
<dbReference type="PRINTS" id="PR00119">
    <property type="entry name" value="CATATPASE"/>
</dbReference>
<keyword evidence="8" id="KW-1278">Translocase</keyword>
<keyword evidence="9 11" id="KW-1133">Transmembrane helix</keyword>
<dbReference type="FunFam" id="2.70.150.10:FF:000002">
    <property type="entry name" value="Copper-transporting ATPase 1, putative"/>
    <property type="match status" value="1"/>
</dbReference>
<dbReference type="RefSeq" id="WP_101290495.1">
    <property type="nucleotide sequence ID" value="NZ_FOUQ01000002.1"/>
</dbReference>
<dbReference type="InterPro" id="IPR017969">
    <property type="entry name" value="Heavy-metal-associated_CS"/>
</dbReference>
<dbReference type="GO" id="GO:0055070">
    <property type="term" value="P:copper ion homeostasis"/>
    <property type="evidence" value="ECO:0007669"/>
    <property type="project" value="TreeGrafter"/>
</dbReference>
<dbReference type="PANTHER" id="PTHR43520">
    <property type="entry name" value="ATP7, ISOFORM B"/>
    <property type="match status" value="1"/>
</dbReference>
<dbReference type="GO" id="GO:0016887">
    <property type="term" value="F:ATP hydrolysis activity"/>
    <property type="evidence" value="ECO:0007669"/>
    <property type="project" value="InterPro"/>
</dbReference>
<dbReference type="EMBL" id="PJNW01000014">
    <property type="protein sequence ID" value="PKR88094.1"/>
    <property type="molecule type" value="Genomic_DNA"/>
</dbReference>
<evidence type="ECO:0000256" key="11">
    <source>
        <dbReference type="RuleBase" id="RU362081"/>
    </source>
</evidence>
<sequence>MTEPAENSVRSFDIRGMTCAACSARLERVLKKTPGILDARVNLALERADVAVGPEITPDAVVAAVDGAGFSATLRSDDPVIARAEREAREAEAAAARRRTGWLLLVCALLTLPFVVAMVAMMAGFGHILPASIQLVLATAVQILAGHRFYRGAWNAIRGGGANMDVLVSLGTTAAWGFSVYMMATIHHMVEEHLYFEASAVVLTLVLLGKFLEERAKASTTRAVRSLMALRPETATKLADDGSQTVVPVSSLLPGDRVLIRPGERVPVDGRILGGESHFDEAVITGESLPVRRTSGEPVVTGAVNGEGAVTVEVGAVGEDSTLGRITRLVENAQSGKAPVQRLVDRVSTVFVPTVVVVAAIAFVLWVILGGGIEQALAAAVAVLVIACPCALGLATPTALVAGTGAAARAGILIKDIEVLERAAHIETVVFDKTGTLTVGHPELLELVAAEGIEPAHLLAVAAAAQAGSEHPLARATLGRAVADGIVPRAAENVRAVPGKGLTGSVEGADVFIGTAALMDEHGIDYAEVERAGLGRLRPEMTLAYVAENGRAIGLFGYADALRAEAPAAVTELRRRGIRTLLLTGDRPPAGRAIAGAAGLDDWRAEVLPEGKAAEVESLRTAGGRLAMVGDGVNDAPALAAADVGIAMGSGTDVAMETAGITLMRPDPRLVAAALDIAAATSLKIRQNLFWAFIYNVIGIPLAAFGLLTPALAGAAMAMSSVSVVTNAGLLTRWAPKLPPVGINKG</sequence>
<dbReference type="PRINTS" id="PR00943">
    <property type="entry name" value="CUATPASE"/>
</dbReference>
<dbReference type="SUPFAM" id="SSF56784">
    <property type="entry name" value="HAD-like"/>
    <property type="match status" value="1"/>
</dbReference>
<dbReference type="InterPro" id="IPR008250">
    <property type="entry name" value="ATPase_P-typ_transduc_dom_A_sf"/>
</dbReference>
<reference evidence="13 14" key="1">
    <citation type="submission" date="2017-12" db="EMBL/GenBank/DDBJ databases">
        <title>Anaerobic carbon monoxide metabolism by Pleomorphomonas carboxyditropha sp. nov., a new mesophilic hydrogenogenic carboxidotroph.</title>
        <authorList>
            <person name="Esquivel-Elizondo S."/>
            <person name="Krajmalnik-Brown R."/>
        </authorList>
    </citation>
    <scope>NUCLEOTIDE SEQUENCE [LARGE SCALE GENOMIC DNA]</scope>
    <source>
        <strain evidence="13 14">R5-392</strain>
    </source>
</reference>
<dbReference type="PROSITE" id="PS01047">
    <property type="entry name" value="HMA_1"/>
    <property type="match status" value="1"/>
</dbReference>
<feature type="transmembrane region" description="Helical" evidence="11">
    <location>
        <begin position="375"/>
        <end position="395"/>
    </location>
</feature>
<comment type="subcellular location">
    <subcellularLocation>
        <location evidence="11">Cell membrane</location>
    </subcellularLocation>
    <subcellularLocation>
        <location evidence="1">Endomembrane system</location>
        <topology evidence="1">Multi-pass membrane protein</topology>
    </subcellularLocation>
</comment>
<dbReference type="InterPro" id="IPR006121">
    <property type="entry name" value="HMA_dom"/>
</dbReference>
<dbReference type="FunFam" id="3.30.70.100:FF:000001">
    <property type="entry name" value="ATPase copper transporting beta"/>
    <property type="match status" value="1"/>
</dbReference>
<evidence type="ECO:0000256" key="4">
    <source>
        <dbReference type="ARBA" id="ARBA00022692"/>
    </source>
</evidence>
<dbReference type="GO" id="GO:0005524">
    <property type="term" value="F:ATP binding"/>
    <property type="evidence" value="ECO:0007669"/>
    <property type="project" value="UniProtKB-UniRule"/>
</dbReference>
<dbReference type="Pfam" id="PF00702">
    <property type="entry name" value="Hydrolase"/>
    <property type="match status" value="1"/>
</dbReference>
<feature type="transmembrane region" description="Helical" evidence="11">
    <location>
        <begin position="162"/>
        <end position="182"/>
    </location>
</feature>
<dbReference type="InterPro" id="IPR036412">
    <property type="entry name" value="HAD-like_sf"/>
</dbReference>
<dbReference type="GO" id="GO:0043682">
    <property type="term" value="F:P-type divalent copper transporter activity"/>
    <property type="evidence" value="ECO:0007669"/>
    <property type="project" value="TreeGrafter"/>
</dbReference>
<dbReference type="NCBIfam" id="TIGR01525">
    <property type="entry name" value="ATPase-IB_hvy"/>
    <property type="match status" value="1"/>
</dbReference>
<dbReference type="Proteomes" id="UP000233491">
    <property type="component" value="Unassembled WGS sequence"/>
</dbReference>
<proteinExistence type="inferred from homology"/>
<dbReference type="InterPro" id="IPR044492">
    <property type="entry name" value="P_typ_ATPase_HD_dom"/>
</dbReference>
<dbReference type="SFLD" id="SFLDF00027">
    <property type="entry name" value="p-type_atpase"/>
    <property type="match status" value="1"/>
</dbReference>
<dbReference type="SUPFAM" id="SSF81665">
    <property type="entry name" value="Calcium ATPase, transmembrane domain M"/>
    <property type="match status" value="1"/>
</dbReference>
<keyword evidence="10 11" id="KW-0472">Membrane</keyword>
<evidence type="ECO:0000256" key="10">
    <source>
        <dbReference type="ARBA" id="ARBA00023136"/>
    </source>
</evidence>
<dbReference type="PROSITE" id="PS00154">
    <property type="entry name" value="ATPASE_E1_E2"/>
    <property type="match status" value="1"/>
</dbReference>
<evidence type="ECO:0000256" key="2">
    <source>
        <dbReference type="ARBA" id="ARBA00006024"/>
    </source>
</evidence>
<evidence type="ECO:0000259" key="12">
    <source>
        <dbReference type="PROSITE" id="PS50846"/>
    </source>
</evidence>
<dbReference type="AlphaFoldDB" id="A0A1I4RRN9"/>
<dbReference type="InterPro" id="IPR001757">
    <property type="entry name" value="P_typ_ATPase"/>
</dbReference>
<feature type="transmembrane region" description="Helical" evidence="11">
    <location>
        <begin position="194"/>
        <end position="212"/>
    </location>
</feature>
<evidence type="ECO:0000256" key="9">
    <source>
        <dbReference type="ARBA" id="ARBA00022989"/>
    </source>
</evidence>
<organism evidence="13 14">
    <name type="scientific">Pleomorphomonas diazotrophica</name>
    <dbReference type="NCBI Taxonomy" id="1166257"/>
    <lineage>
        <taxon>Bacteria</taxon>
        <taxon>Pseudomonadati</taxon>
        <taxon>Pseudomonadota</taxon>
        <taxon>Alphaproteobacteria</taxon>
        <taxon>Hyphomicrobiales</taxon>
        <taxon>Pleomorphomonadaceae</taxon>
        <taxon>Pleomorphomonas</taxon>
    </lineage>
</organism>
<keyword evidence="5 11" id="KW-0479">Metal-binding</keyword>
<dbReference type="Pfam" id="PF00122">
    <property type="entry name" value="E1-E2_ATPase"/>
    <property type="match status" value="1"/>
</dbReference>
<evidence type="ECO:0000256" key="3">
    <source>
        <dbReference type="ARBA" id="ARBA00022448"/>
    </source>
</evidence>
<comment type="similarity">
    <text evidence="2 11">Belongs to the cation transport ATPase (P-type) (TC 3.A.3) family. Type IB subfamily.</text>
</comment>
<evidence type="ECO:0000256" key="6">
    <source>
        <dbReference type="ARBA" id="ARBA00022741"/>
    </source>
</evidence>
<evidence type="ECO:0000313" key="14">
    <source>
        <dbReference type="Proteomes" id="UP000233491"/>
    </source>
</evidence>
<dbReference type="Gene3D" id="3.30.70.100">
    <property type="match status" value="1"/>
</dbReference>
<dbReference type="GO" id="GO:0005507">
    <property type="term" value="F:copper ion binding"/>
    <property type="evidence" value="ECO:0007669"/>
    <property type="project" value="TreeGrafter"/>
</dbReference>
<keyword evidence="7 11" id="KW-0067">ATP-binding</keyword>
<dbReference type="InterPro" id="IPR018303">
    <property type="entry name" value="ATPase_P-typ_P_site"/>
</dbReference>
<dbReference type="Gene3D" id="3.40.1110.10">
    <property type="entry name" value="Calcium-transporting ATPase, cytoplasmic domain N"/>
    <property type="match status" value="1"/>
</dbReference>
<evidence type="ECO:0000313" key="13">
    <source>
        <dbReference type="EMBL" id="PKR88094.1"/>
    </source>
</evidence>